<dbReference type="Gramene" id="KQK98075">
    <property type="protein sequence ID" value="KQK98075"/>
    <property type="gene ID" value="SETIT_012922mg"/>
</dbReference>
<accession>K3YFA4</accession>
<proteinExistence type="predicted"/>
<evidence type="ECO:0000313" key="2">
    <source>
        <dbReference type="EnsemblPlants" id="KQK98075"/>
    </source>
</evidence>
<organism evidence="2 3">
    <name type="scientific">Setaria italica</name>
    <name type="common">Foxtail millet</name>
    <name type="synonym">Panicum italicum</name>
    <dbReference type="NCBI Taxonomy" id="4555"/>
    <lineage>
        <taxon>Eukaryota</taxon>
        <taxon>Viridiplantae</taxon>
        <taxon>Streptophyta</taxon>
        <taxon>Embryophyta</taxon>
        <taxon>Tracheophyta</taxon>
        <taxon>Spermatophyta</taxon>
        <taxon>Magnoliopsida</taxon>
        <taxon>Liliopsida</taxon>
        <taxon>Poales</taxon>
        <taxon>Poaceae</taxon>
        <taxon>PACMAD clade</taxon>
        <taxon>Panicoideae</taxon>
        <taxon>Panicodae</taxon>
        <taxon>Paniceae</taxon>
        <taxon>Cenchrinae</taxon>
        <taxon>Setaria</taxon>
    </lineage>
</organism>
<name>K3YFA4_SETIT</name>
<protein>
    <submittedName>
        <fullName evidence="2">Uncharacterized protein</fullName>
    </submittedName>
</protein>
<dbReference type="EMBL" id="AGNK02004428">
    <property type="status" value="NOT_ANNOTATED_CDS"/>
    <property type="molecule type" value="Genomic_DNA"/>
</dbReference>
<evidence type="ECO:0000313" key="3">
    <source>
        <dbReference type="Proteomes" id="UP000004995"/>
    </source>
</evidence>
<feature type="region of interest" description="Disordered" evidence="1">
    <location>
        <begin position="1"/>
        <end position="41"/>
    </location>
</feature>
<feature type="compositionally biased region" description="Acidic residues" evidence="1">
    <location>
        <begin position="7"/>
        <end position="21"/>
    </location>
</feature>
<dbReference type="InParanoid" id="K3YFA4"/>
<dbReference type="HOGENOM" id="CLU_3280499_0_0_1"/>
<keyword evidence="3" id="KW-1185">Reference proteome</keyword>
<reference evidence="3" key="1">
    <citation type="journal article" date="2012" name="Nat. Biotechnol.">
        <title>Reference genome sequence of the model plant Setaria.</title>
        <authorList>
            <person name="Bennetzen J.L."/>
            <person name="Schmutz J."/>
            <person name="Wang H."/>
            <person name="Percifield R."/>
            <person name="Hawkins J."/>
            <person name="Pontaroli A.C."/>
            <person name="Estep M."/>
            <person name="Feng L."/>
            <person name="Vaughn J.N."/>
            <person name="Grimwood J."/>
            <person name="Jenkins J."/>
            <person name="Barry K."/>
            <person name="Lindquist E."/>
            <person name="Hellsten U."/>
            <person name="Deshpande S."/>
            <person name="Wang X."/>
            <person name="Wu X."/>
            <person name="Mitros T."/>
            <person name="Triplett J."/>
            <person name="Yang X."/>
            <person name="Ye C.Y."/>
            <person name="Mauro-Herrera M."/>
            <person name="Wang L."/>
            <person name="Li P."/>
            <person name="Sharma M."/>
            <person name="Sharma R."/>
            <person name="Ronald P.C."/>
            <person name="Panaud O."/>
            <person name="Kellogg E.A."/>
            <person name="Brutnell T.P."/>
            <person name="Doust A.N."/>
            <person name="Tuskan G.A."/>
            <person name="Rokhsar D."/>
            <person name="Devos K.M."/>
        </authorList>
    </citation>
    <scope>NUCLEOTIDE SEQUENCE [LARGE SCALE GENOMIC DNA]</scope>
    <source>
        <strain evidence="3">cv. Yugu1</strain>
    </source>
</reference>
<feature type="compositionally biased region" description="Acidic residues" evidence="1">
    <location>
        <begin position="32"/>
        <end position="41"/>
    </location>
</feature>
<dbReference type="EnsemblPlants" id="KQK98075">
    <property type="protein sequence ID" value="KQK98075"/>
    <property type="gene ID" value="SETIT_012922mg"/>
</dbReference>
<reference evidence="2" key="2">
    <citation type="submission" date="2018-08" db="UniProtKB">
        <authorList>
            <consortium name="EnsemblPlants"/>
        </authorList>
    </citation>
    <scope>IDENTIFICATION</scope>
    <source>
        <strain evidence="2">Yugu1</strain>
    </source>
</reference>
<sequence length="41" mass="4858">MSYPSYDQEDLQDPNYDEEDLNSYGQGSEPNYDFDNDGWED</sequence>
<dbReference type="AlphaFoldDB" id="K3YFA4"/>
<dbReference type="Proteomes" id="UP000004995">
    <property type="component" value="Unassembled WGS sequence"/>
</dbReference>
<evidence type="ECO:0000256" key="1">
    <source>
        <dbReference type="SAM" id="MobiDB-lite"/>
    </source>
</evidence>